<dbReference type="InterPro" id="IPR040079">
    <property type="entry name" value="Glutathione_S-Trfase"/>
</dbReference>
<dbReference type="Pfam" id="PF13409">
    <property type="entry name" value="GST_N_2"/>
    <property type="match status" value="1"/>
</dbReference>
<dbReference type="AlphaFoldDB" id="A0AAW1T3B4"/>
<dbReference type="Gene3D" id="1.20.1050.10">
    <property type="match status" value="1"/>
</dbReference>
<comment type="similarity">
    <text evidence="1">Belongs to the GST superfamily.</text>
</comment>
<accession>A0AAW1T3B4</accession>
<dbReference type="CDD" id="cd03046">
    <property type="entry name" value="GST_N_GTT1_like"/>
    <property type="match status" value="1"/>
</dbReference>
<proteinExistence type="inferred from homology"/>
<evidence type="ECO:0000259" key="2">
    <source>
        <dbReference type="PROSITE" id="PS50404"/>
    </source>
</evidence>
<keyword evidence="5" id="KW-1185">Reference proteome</keyword>
<dbReference type="PROSITE" id="PS50405">
    <property type="entry name" value="GST_CTER"/>
    <property type="match status" value="1"/>
</dbReference>
<dbReference type="Gene3D" id="3.40.30.10">
    <property type="entry name" value="Glutaredoxin"/>
    <property type="match status" value="1"/>
</dbReference>
<dbReference type="InterPro" id="IPR010987">
    <property type="entry name" value="Glutathione-S-Trfase_C-like"/>
</dbReference>
<sequence>MTGRESGLVVYHADWGRSCRAIWLLRELQVPFTLKVVDWFKIKDKQFMDHISPLGRIPVLFDDGDVHIYESGAMVEYLLEKYSKGPLTVPCGTPQRAEYLQWFNTAETVGMRSVAKLYLYKVIPDSNPKKTPELLQQGVDGTKAYLQDLEDYLSTRHKGDWVCGSQLTAADIMLSYTLGLMTYSTAGPYTSAPQVLKASDYPVLTAYWERMQSLSGYQDCYGDINLLPMGEYSIEPGMSFQGKGTRRPTTF</sequence>
<dbReference type="Pfam" id="PF14497">
    <property type="entry name" value="GST_C_3"/>
    <property type="match status" value="1"/>
</dbReference>
<dbReference type="Proteomes" id="UP001485043">
    <property type="component" value="Unassembled WGS sequence"/>
</dbReference>
<evidence type="ECO:0000313" key="5">
    <source>
        <dbReference type="Proteomes" id="UP001485043"/>
    </source>
</evidence>
<dbReference type="InterPro" id="IPR036282">
    <property type="entry name" value="Glutathione-S-Trfase_C_sf"/>
</dbReference>
<dbReference type="SFLD" id="SFLDG00358">
    <property type="entry name" value="Main_(cytGST)"/>
    <property type="match status" value="1"/>
</dbReference>
<evidence type="ECO:0000259" key="3">
    <source>
        <dbReference type="PROSITE" id="PS50405"/>
    </source>
</evidence>
<name>A0AAW1T3B4_9CHLO</name>
<comment type="caution">
    <text evidence="4">The sequence shown here is derived from an EMBL/GenBank/DDBJ whole genome shotgun (WGS) entry which is preliminary data.</text>
</comment>
<feature type="domain" description="GST N-terminal" evidence="2">
    <location>
        <begin position="5"/>
        <end position="86"/>
    </location>
</feature>
<dbReference type="InterPro" id="IPR004045">
    <property type="entry name" value="Glutathione_S-Trfase_N"/>
</dbReference>
<dbReference type="SUPFAM" id="SSF47616">
    <property type="entry name" value="GST C-terminal domain-like"/>
    <property type="match status" value="1"/>
</dbReference>
<reference evidence="4 5" key="1">
    <citation type="journal article" date="2024" name="Nat. Commun.">
        <title>Phylogenomics reveals the evolutionary origins of lichenization in chlorophyte algae.</title>
        <authorList>
            <person name="Puginier C."/>
            <person name="Libourel C."/>
            <person name="Otte J."/>
            <person name="Skaloud P."/>
            <person name="Haon M."/>
            <person name="Grisel S."/>
            <person name="Petersen M."/>
            <person name="Berrin J.G."/>
            <person name="Delaux P.M."/>
            <person name="Dal Grande F."/>
            <person name="Keller J."/>
        </authorList>
    </citation>
    <scope>NUCLEOTIDE SEQUENCE [LARGE SCALE GENOMIC DNA]</scope>
    <source>
        <strain evidence="4 5">SAG 2523</strain>
    </source>
</reference>
<dbReference type="InterPro" id="IPR004046">
    <property type="entry name" value="GST_C"/>
</dbReference>
<feature type="domain" description="GST C-terminal" evidence="3">
    <location>
        <begin position="92"/>
        <end position="240"/>
    </location>
</feature>
<dbReference type="SUPFAM" id="SSF52833">
    <property type="entry name" value="Thioredoxin-like"/>
    <property type="match status" value="1"/>
</dbReference>
<dbReference type="SFLD" id="SFLDS00019">
    <property type="entry name" value="Glutathione_Transferase_(cytos"/>
    <property type="match status" value="1"/>
</dbReference>
<dbReference type="PANTHER" id="PTHR44051">
    <property type="entry name" value="GLUTATHIONE S-TRANSFERASE-RELATED"/>
    <property type="match status" value="1"/>
</dbReference>
<protein>
    <recommendedName>
        <fullName evidence="6">Glutathione S-transferase</fullName>
    </recommendedName>
</protein>
<dbReference type="EMBL" id="JALJOV010000516">
    <property type="protein sequence ID" value="KAK9863105.1"/>
    <property type="molecule type" value="Genomic_DNA"/>
</dbReference>
<organism evidence="4 5">
    <name type="scientific">Apatococcus fuscideae</name>
    <dbReference type="NCBI Taxonomy" id="2026836"/>
    <lineage>
        <taxon>Eukaryota</taxon>
        <taxon>Viridiplantae</taxon>
        <taxon>Chlorophyta</taxon>
        <taxon>core chlorophytes</taxon>
        <taxon>Trebouxiophyceae</taxon>
        <taxon>Chlorellales</taxon>
        <taxon>Chlorellaceae</taxon>
        <taxon>Apatococcus</taxon>
    </lineage>
</organism>
<evidence type="ECO:0000313" key="4">
    <source>
        <dbReference type="EMBL" id="KAK9863105.1"/>
    </source>
</evidence>
<evidence type="ECO:0000256" key="1">
    <source>
        <dbReference type="ARBA" id="ARBA00007409"/>
    </source>
</evidence>
<gene>
    <name evidence="4" type="ORF">WJX84_003577</name>
</gene>
<dbReference type="PROSITE" id="PS50404">
    <property type="entry name" value="GST_NTER"/>
    <property type="match status" value="1"/>
</dbReference>
<evidence type="ECO:0008006" key="6">
    <source>
        <dbReference type="Google" id="ProtNLM"/>
    </source>
</evidence>
<dbReference type="InterPro" id="IPR036249">
    <property type="entry name" value="Thioredoxin-like_sf"/>
</dbReference>
<dbReference type="PANTHER" id="PTHR44051:SF8">
    <property type="entry name" value="GLUTATHIONE S-TRANSFERASE GSTA"/>
    <property type="match status" value="1"/>
</dbReference>